<evidence type="ECO:0000256" key="3">
    <source>
        <dbReference type="ARBA" id="ARBA00022723"/>
    </source>
</evidence>
<dbReference type="InterPro" id="IPR034291">
    <property type="entry name" value="TMP_synthase"/>
</dbReference>
<evidence type="ECO:0000256" key="4">
    <source>
        <dbReference type="ARBA" id="ARBA00022842"/>
    </source>
</evidence>
<evidence type="ECO:0000256" key="5">
    <source>
        <dbReference type="ARBA" id="ARBA00022977"/>
    </source>
</evidence>
<reference evidence="14" key="1">
    <citation type="submission" date="2017-08" db="EMBL/GenBank/DDBJ databases">
        <title>A dynamic microbial community with high functional redundancy inhabits the cold, oxic subseafloor aquifer.</title>
        <authorList>
            <person name="Tully B.J."/>
            <person name="Wheat C.G."/>
            <person name="Glazer B.T."/>
            <person name="Huber J.A."/>
        </authorList>
    </citation>
    <scope>NUCLEOTIDE SEQUENCE [LARGE SCALE GENOMIC DNA]</scope>
</reference>
<dbReference type="AlphaFoldDB" id="A0A2A4SLI1"/>
<evidence type="ECO:0000256" key="2">
    <source>
        <dbReference type="ARBA" id="ARBA00022679"/>
    </source>
</evidence>
<dbReference type="PANTHER" id="PTHR20857">
    <property type="entry name" value="THIAMINE-PHOSPHATE PYROPHOSPHORYLASE"/>
    <property type="match status" value="1"/>
</dbReference>
<comment type="catalytic activity">
    <reaction evidence="7 9 10">
        <text>2-(2-carboxy-4-methylthiazol-5-yl)ethyl phosphate + 4-amino-2-methyl-5-(diphosphooxymethyl)pyrimidine + 2 H(+) = thiamine phosphate + CO2 + diphosphate</text>
        <dbReference type="Rhea" id="RHEA:47848"/>
        <dbReference type="ChEBI" id="CHEBI:15378"/>
        <dbReference type="ChEBI" id="CHEBI:16526"/>
        <dbReference type="ChEBI" id="CHEBI:33019"/>
        <dbReference type="ChEBI" id="CHEBI:37575"/>
        <dbReference type="ChEBI" id="CHEBI:57841"/>
        <dbReference type="ChEBI" id="CHEBI:62890"/>
        <dbReference type="EC" id="2.5.1.3"/>
    </reaction>
</comment>
<evidence type="ECO:0000256" key="11">
    <source>
        <dbReference type="RuleBase" id="RU004253"/>
    </source>
</evidence>
<keyword evidence="4 9" id="KW-0460">Magnesium</keyword>
<evidence type="ECO:0000313" key="13">
    <source>
        <dbReference type="EMBL" id="PCI21909.1"/>
    </source>
</evidence>
<gene>
    <name evidence="9 13" type="primary">thiE</name>
    <name evidence="13" type="ORF">COB67_13735</name>
</gene>
<proteinExistence type="inferred from homology"/>
<evidence type="ECO:0000256" key="7">
    <source>
        <dbReference type="ARBA" id="ARBA00047851"/>
    </source>
</evidence>
<comment type="cofactor">
    <cofactor evidence="9">
        <name>Mg(2+)</name>
        <dbReference type="ChEBI" id="CHEBI:18420"/>
    </cofactor>
    <text evidence="9">Binds 1 Mg(2+) ion per subunit.</text>
</comment>
<evidence type="ECO:0000256" key="8">
    <source>
        <dbReference type="ARBA" id="ARBA00047883"/>
    </source>
</evidence>
<dbReference type="GO" id="GO:0005737">
    <property type="term" value="C:cytoplasm"/>
    <property type="evidence" value="ECO:0007669"/>
    <property type="project" value="TreeGrafter"/>
</dbReference>
<dbReference type="InterPro" id="IPR022998">
    <property type="entry name" value="ThiamineP_synth_TenI"/>
</dbReference>
<dbReference type="InterPro" id="IPR013785">
    <property type="entry name" value="Aldolase_TIM"/>
</dbReference>
<protein>
    <recommendedName>
        <fullName evidence="9">Thiamine-phosphate synthase</fullName>
        <shortName evidence="9">TP synthase</shortName>
        <shortName evidence="9">TPS</shortName>
        <ecNumber evidence="9">2.5.1.3</ecNumber>
    </recommendedName>
    <alternativeName>
        <fullName evidence="9">Thiamine-phosphate pyrophosphorylase</fullName>
        <shortName evidence="9">TMP pyrophosphorylase</shortName>
        <shortName evidence="9">TMP-PPase</shortName>
    </alternativeName>
</protein>
<evidence type="ECO:0000256" key="1">
    <source>
        <dbReference type="ARBA" id="ARBA00005165"/>
    </source>
</evidence>
<dbReference type="GO" id="GO:0004789">
    <property type="term" value="F:thiamine-phosphate diphosphorylase activity"/>
    <property type="evidence" value="ECO:0007669"/>
    <property type="project" value="UniProtKB-UniRule"/>
</dbReference>
<feature type="binding site" evidence="9">
    <location>
        <begin position="141"/>
        <end position="143"/>
    </location>
    <ligand>
        <name>2-[(2R,5Z)-2-carboxy-4-methylthiazol-5(2H)-ylidene]ethyl phosphate</name>
        <dbReference type="ChEBI" id="CHEBI:62899"/>
    </ligand>
</feature>
<feature type="binding site" evidence="9">
    <location>
        <begin position="44"/>
        <end position="48"/>
    </location>
    <ligand>
        <name>4-amino-2-methyl-5-(diphosphooxymethyl)pyrimidine</name>
        <dbReference type="ChEBI" id="CHEBI:57841"/>
    </ligand>
</feature>
<name>A0A2A4SLI1_9DELT</name>
<comment type="catalytic activity">
    <reaction evidence="6 9 10">
        <text>4-methyl-5-(2-phosphooxyethyl)-thiazole + 4-amino-2-methyl-5-(diphosphooxymethyl)pyrimidine + H(+) = thiamine phosphate + diphosphate</text>
        <dbReference type="Rhea" id="RHEA:22328"/>
        <dbReference type="ChEBI" id="CHEBI:15378"/>
        <dbReference type="ChEBI" id="CHEBI:33019"/>
        <dbReference type="ChEBI" id="CHEBI:37575"/>
        <dbReference type="ChEBI" id="CHEBI:57841"/>
        <dbReference type="ChEBI" id="CHEBI:58296"/>
        <dbReference type="EC" id="2.5.1.3"/>
    </reaction>
</comment>
<dbReference type="NCBIfam" id="TIGR00693">
    <property type="entry name" value="thiE"/>
    <property type="match status" value="1"/>
</dbReference>
<feature type="binding site" evidence="9">
    <location>
        <position position="77"/>
    </location>
    <ligand>
        <name>Mg(2+)</name>
        <dbReference type="ChEBI" id="CHEBI:18420"/>
    </ligand>
</feature>
<feature type="binding site" evidence="9">
    <location>
        <position position="171"/>
    </location>
    <ligand>
        <name>2-[(2R,5Z)-2-carboxy-4-methylthiazol-5(2H)-ylidene]ethyl phosphate</name>
        <dbReference type="ChEBI" id="CHEBI:62899"/>
    </ligand>
</feature>
<comment type="pathway">
    <text evidence="1 9 11">Cofactor biosynthesis; thiamine diphosphate biosynthesis; thiamine phosphate from 4-amino-2-methyl-5-diphosphomethylpyrimidine and 4-methyl-5-(2-phosphoethyl)-thiazole: step 1/1.</text>
</comment>
<feature type="binding site" evidence="9">
    <location>
        <position position="96"/>
    </location>
    <ligand>
        <name>Mg(2+)</name>
        <dbReference type="ChEBI" id="CHEBI:18420"/>
    </ligand>
</feature>
<dbReference type="PANTHER" id="PTHR20857:SF15">
    <property type="entry name" value="THIAMINE-PHOSPHATE SYNTHASE"/>
    <property type="match status" value="1"/>
</dbReference>
<dbReference type="GO" id="GO:0009229">
    <property type="term" value="P:thiamine diphosphate biosynthetic process"/>
    <property type="evidence" value="ECO:0007669"/>
    <property type="project" value="UniProtKB-UniRule"/>
</dbReference>
<comment type="caution">
    <text evidence="13">The sequence shown here is derived from an EMBL/GenBank/DDBJ whole genome shotgun (WGS) entry which is preliminary data.</text>
</comment>
<dbReference type="CDD" id="cd00564">
    <property type="entry name" value="TMP_TenI"/>
    <property type="match status" value="1"/>
</dbReference>
<dbReference type="EC" id="2.5.1.3" evidence="9"/>
<keyword evidence="3 9" id="KW-0479">Metal-binding</keyword>
<comment type="caution">
    <text evidence="9">Lacks conserved residue(s) required for the propagation of feature annotation.</text>
</comment>
<feature type="domain" description="Thiamine phosphate synthase/TenI" evidence="12">
    <location>
        <begin position="15"/>
        <end position="192"/>
    </location>
</feature>
<comment type="catalytic activity">
    <reaction evidence="8 9 10">
        <text>2-[(2R,5Z)-2-carboxy-4-methylthiazol-5(2H)-ylidene]ethyl phosphate + 4-amino-2-methyl-5-(diphosphooxymethyl)pyrimidine + 2 H(+) = thiamine phosphate + CO2 + diphosphate</text>
        <dbReference type="Rhea" id="RHEA:47844"/>
        <dbReference type="ChEBI" id="CHEBI:15378"/>
        <dbReference type="ChEBI" id="CHEBI:16526"/>
        <dbReference type="ChEBI" id="CHEBI:33019"/>
        <dbReference type="ChEBI" id="CHEBI:37575"/>
        <dbReference type="ChEBI" id="CHEBI:57841"/>
        <dbReference type="ChEBI" id="CHEBI:62899"/>
        <dbReference type="EC" id="2.5.1.3"/>
    </reaction>
</comment>
<accession>A0A2A4SLI1</accession>
<feature type="binding site" evidence="9">
    <location>
        <position position="76"/>
    </location>
    <ligand>
        <name>4-amino-2-methyl-5-(diphosphooxymethyl)pyrimidine</name>
        <dbReference type="ChEBI" id="CHEBI:57841"/>
    </ligand>
</feature>
<dbReference type="UniPathway" id="UPA00060">
    <property type="reaction ID" value="UER00141"/>
</dbReference>
<evidence type="ECO:0000256" key="6">
    <source>
        <dbReference type="ARBA" id="ARBA00047334"/>
    </source>
</evidence>
<keyword evidence="2 9" id="KW-0808">Transferase</keyword>
<sequence length="217" mass="23745">MMRSKIKELLKKGALYGITDAHYSPQGNVAAVCQMLQSGIRIIQYRAKNFAPDTMLEELRELRRLTKQAGALLIVNDHPDLCLQVQADGIHVGQDDLPVAEVRKLLGEGIIIGLSTHNREQGQQALQTSADYVGVGPVFPTATKPHEPVVGLEFAGYVARKLDIAHVAIGGINEKNLPQVLEQGIKSVCMVGDLLQSPDMPAKIQRVQNLLLERCQP</sequence>
<comment type="similarity">
    <text evidence="9 10">Belongs to the thiamine-phosphate synthase family.</text>
</comment>
<evidence type="ECO:0000256" key="9">
    <source>
        <dbReference type="HAMAP-Rule" id="MF_00097"/>
    </source>
</evidence>
<dbReference type="GO" id="GO:0009228">
    <property type="term" value="P:thiamine biosynthetic process"/>
    <property type="evidence" value="ECO:0007669"/>
    <property type="project" value="UniProtKB-KW"/>
</dbReference>
<evidence type="ECO:0000259" key="12">
    <source>
        <dbReference type="Pfam" id="PF02581"/>
    </source>
</evidence>
<dbReference type="Pfam" id="PF02581">
    <property type="entry name" value="TMP-TENI"/>
    <property type="match status" value="1"/>
</dbReference>
<keyword evidence="5 9" id="KW-0784">Thiamine biosynthesis</keyword>
<evidence type="ECO:0000256" key="10">
    <source>
        <dbReference type="RuleBase" id="RU003826"/>
    </source>
</evidence>
<organism evidence="13 14">
    <name type="scientific">SAR324 cluster bacterium</name>
    <dbReference type="NCBI Taxonomy" id="2024889"/>
    <lineage>
        <taxon>Bacteria</taxon>
        <taxon>Deltaproteobacteria</taxon>
        <taxon>SAR324 cluster</taxon>
    </lineage>
</organism>
<dbReference type="Proteomes" id="UP000218113">
    <property type="component" value="Unassembled WGS sequence"/>
</dbReference>
<dbReference type="Gene3D" id="3.20.20.70">
    <property type="entry name" value="Aldolase class I"/>
    <property type="match status" value="1"/>
</dbReference>
<dbReference type="SUPFAM" id="SSF51391">
    <property type="entry name" value="Thiamin phosphate synthase"/>
    <property type="match status" value="1"/>
</dbReference>
<dbReference type="InterPro" id="IPR036206">
    <property type="entry name" value="ThiamineP_synth_sf"/>
</dbReference>
<comment type="function">
    <text evidence="9">Condenses 4-methyl-5-(beta-hydroxyethyl)thiazole monophosphate (THZ-P) and 2-methyl-4-amino-5-hydroxymethyl pyrimidine pyrophosphate (HMP-PP) to form thiamine monophosphate (TMP).</text>
</comment>
<evidence type="ECO:0000313" key="14">
    <source>
        <dbReference type="Proteomes" id="UP000218113"/>
    </source>
</evidence>
<dbReference type="FunFam" id="3.20.20.70:FF:000096">
    <property type="entry name" value="Thiamine-phosphate synthase"/>
    <property type="match status" value="1"/>
</dbReference>
<feature type="binding site" evidence="9">
    <location>
        <position position="115"/>
    </location>
    <ligand>
        <name>4-amino-2-methyl-5-(diphosphooxymethyl)pyrimidine</name>
        <dbReference type="ChEBI" id="CHEBI:57841"/>
    </ligand>
</feature>
<dbReference type="HAMAP" id="MF_00097">
    <property type="entry name" value="TMP_synthase"/>
    <property type="match status" value="1"/>
</dbReference>
<dbReference type="GO" id="GO:0000287">
    <property type="term" value="F:magnesium ion binding"/>
    <property type="evidence" value="ECO:0007669"/>
    <property type="project" value="UniProtKB-UniRule"/>
</dbReference>
<feature type="binding site" evidence="9">
    <location>
        <position position="144"/>
    </location>
    <ligand>
        <name>4-amino-2-methyl-5-(diphosphooxymethyl)pyrimidine</name>
        <dbReference type="ChEBI" id="CHEBI:57841"/>
    </ligand>
</feature>
<dbReference type="EMBL" id="NVSR01000171">
    <property type="protein sequence ID" value="PCI21909.1"/>
    <property type="molecule type" value="Genomic_DNA"/>
</dbReference>